<dbReference type="AlphaFoldDB" id="A0A0C3NRH3"/>
<evidence type="ECO:0000256" key="1">
    <source>
        <dbReference type="SAM" id="MobiDB-lite"/>
    </source>
</evidence>
<dbReference type="Pfam" id="PF13650">
    <property type="entry name" value="Asp_protease_2"/>
    <property type="match status" value="1"/>
</dbReference>
<dbReference type="OrthoDB" id="2369050at2759"/>
<evidence type="ECO:0000313" key="3">
    <source>
        <dbReference type="Proteomes" id="UP000054217"/>
    </source>
</evidence>
<dbReference type="HOGENOM" id="CLU_018255_1_0_1"/>
<name>A0A0C3NRH3_PISTI</name>
<dbReference type="InParanoid" id="A0A0C3NRH3"/>
<dbReference type="InterPro" id="IPR021109">
    <property type="entry name" value="Peptidase_aspartic_dom_sf"/>
</dbReference>
<gene>
    <name evidence="2" type="ORF">M404DRAFT_158461</name>
</gene>
<dbReference type="CDD" id="cd00303">
    <property type="entry name" value="retropepsin_like"/>
    <property type="match status" value="1"/>
</dbReference>
<sequence>MSSAQSLIARCENTTPGKTPPFLTAGDITPEGLRSWELGCENYFRLKSVAEDVQVAKVVGHLLDPRVQDWISNNGNRLTALTFAEFMDEVRTYWLPSDWAEAIQQKMLSSTQGNKAFHLWAVEVESLNVLLRGSEFHLTEDHLRFHLESHMHPDLTAEYRLTAARREKRFRAWLDLVRLLDEKRVHDAAKLDAALRKKPFQPSRSANTTAPNSKASDGRARTRPPALTVEECQLLRDNSGCFKCRRLFQNHTTHNCPNDFPDAKNYKALTAADVEAAKKKRAKPVAAVIEEEPAAKRARITEVDDDTDAIAVVMPSAALGDGTDSGEEYVAPLSVPHLRWSCLLEGPNLTFPLPVKALIDSGSHLVLIDEDLVSKLGLRRRQLHKSLNVSVALSSGDREVMSLQSYVVLSCLSSDARFRSRSVRAIIAPHLCTPLLLGLPFLSHNELIIDHALRTCVDKNTGYDLMNPPPVSAPSQPVIPTVQTVKRLKNAVLEELHSVLAAAEELTKRDARLKDEFADRFPVDIPPTDALPDDVLFRVQPRDANKVIQLRSYDCPKKYCEAWK</sequence>
<protein>
    <submittedName>
        <fullName evidence="2">Uncharacterized protein</fullName>
    </submittedName>
</protein>
<dbReference type="STRING" id="870435.A0A0C3NRH3"/>
<reference evidence="2 3" key="1">
    <citation type="submission" date="2014-04" db="EMBL/GenBank/DDBJ databases">
        <authorList>
            <consortium name="DOE Joint Genome Institute"/>
            <person name="Kuo A."/>
            <person name="Kohler A."/>
            <person name="Costa M.D."/>
            <person name="Nagy L.G."/>
            <person name="Floudas D."/>
            <person name="Copeland A."/>
            <person name="Barry K.W."/>
            <person name="Cichocki N."/>
            <person name="Veneault-Fourrey C."/>
            <person name="LaButti K."/>
            <person name="Lindquist E.A."/>
            <person name="Lipzen A."/>
            <person name="Lundell T."/>
            <person name="Morin E."/>
            <person name="Murat C."/>
            <person name="Sun H."/>
            <person name="Tunlid A."/>
            <person name="Henrissat B."/>
            <person name="Grigoriev I.V."/>
            <person name="Hibbett D.S."/>
            <person name="Martin F."/>
            <person name="Nordberg H.P."/>
            <person name="Cantor M.N."/>
            <person name="Hua S.X."/>
        </authorList>
    </citation>
    <scope>NUCLEOTIDE SEQUENCE [LARGE SCALE GENOMIC DNA]</scope>
    <source>
        <strain evidence="2 3">Marx 270</strain>
    </source>
</reference>
<dbReference type="Proteomes" id="UP000054217">
    <property type="component" value="Unassembled WGS sequence"/>
</dbReference>
<reference evidence="3" key="2">
    <citation type="submission" date="2015-01" db="EMBL/GenBank/DDBJ databases">
        <title>Evolutionary Origins and Diversification of the Mycorrhizal Mutualists.</title>
        <authorList>
            <consortium name="DOE Joint Genome Institute"/>
            <consortium name="Mycorrhizal Genomics Consortium"/>
            <person name="Kohler A."/>
            <person name="Kuo A."/>
            <person name="Nagy L.G."/>
            <person name="Floudas D."/>
            <person name="Copeland A."/>
            <person name="Barry K.W."/>
            <person name="Cichocki N."/>
            <person name="Veneault-Fourrey C."/>
            <person name="LaButti K."/>
            <person name="Lindquist E.A."/>
            <person name="Lipzen A."/>
            <person name="Lundell T."/>
            <person name="Morin E."/>
            <person name="Murat C."/>
            <person name="Riley R."/>
            <person name="Ohm R."/>
            <person name="Sun H."/>
            <person name="Tunlid A."/>
            <person name="Henrissat B."/>
            <person name="Grigoriev I.V."/>
            <person name="Hibbett D.S."/>
            <person name="Martin F."/>
        </authorList>
    </citation>
    <scope>NUCLEOTIDE SEQUENCE [LARGE SCALE GENOMIC DNA]</scope>
    <source>
        <strain evidence="3">Marx 270</strain>
    </source>
</reference>
<evidence type="ECO:0000313" key="2">
    <source>
        <dbReference type="EMBL" id="KIN98130.1"/>
    </source>
</evidence>
<feature type="region of interest" description="Disordered" evidence="1">
    <location>
        <begin position="196"/>
        <end position="224"/>
    </location>
</feature>
<feature type="compositionally biased region" description="Polar residues" evidence="1">
    <location>
        <begin position="202"/>
        <end position="215"/>
    </location>
</feature>
<dbReference type="Gene3D" id="2.40.70.10">
    <property type="entry name" value="Acid Proteases"/>
    <property type="match status" value="1"/>
</dbReference>
<feature type="non-terminal residue" evidence="2">
    <location>
        <position position="564"/>
    </location>
</feature>
<organism evidence="2 3">
    <name type="scientific">Pisolithus tinctorius Marx 270</name>
    <dbReference type="NCBI Taxonomy" id="870435"/>
    <lineage>
        <taxon>Eukaryota</taxon>
        <taxon>Fungi</taxon>
        <taxon>Dikarya</taxon>
        <taxon>Basidiomycota</taxon>
        <taxon>Agaricomycotina</taxon>
        <taxon>Agaricomycetes</taxon>
        <taxon>Agaricomycetidae</taxon>
        <taxon>Boletales</taxon>
        <taxon>Sclerodermatineae</taxon>
        <taxon>Pisolithaceae</taxon>
        <taxon>Pisolithus</taxon>
    </lineage>
</organism>
<proteinExistence type="predicted"/>
<accession>A0A0C3NRH3</accession>
<keyword evidence="3" id="KW-1185">Reference proteome</keyword>
<dbReference type="EMBL" id="KN832019">
    <property type="protein sequence ID" value="KIN98130.1"/>
    <property type="molecule type" value="Genomic_DNA"/>
</dbReference>